<dbReference type="AlphaFoldDB" id="A0A9J6GF22"/>
<organism evidence="1 2">
    <name type="scientific">Haemaphysalis longicornis</name>
    <name type="common">Bush tick</name>
    <dbReference type="NCBI Taxonomy" id="44386"/>
    <lineage>
        <taxon>Eukaryota</taxon>
        <taxon>Metazoa</taxon>
        <taxon>Ecdysozoa</taxon>
        <taxon>Arthropoda</taxon>
        <taxon>Chelicerata</taxon>
        <taxon>Arachnida</taxon>
        <taxon>Acari</taxon>
        <taxon>Parasitiformes</taxon>
        <taxon>Ixodida</taxon>
        <taxon>Ixodoidea</taxon>
        <taxon>Ixodidae</taxon>
        <taxon>Haemaphysalinae</taxon>
        <taxon>Haemaphysalis</taxon>
    </lineage>
</organism>
<accession>A0A9J6GF22</accession>
<sequence>MRIQSTRLALLIRISRNRNPSISPPFILQSLGPSIDGSVPTKLEGPASRPLVLYYRLESAYFPEHVPHDYCTSLIYSSAAMFHDRVQWRRPAIDADFVSRLTAPPSRPLSRKGKIAAVYLTLGGQPEDNANFTKVLRDDERLARFTWSLATFLTDHGFQNLVKFFRGLRRLWQGKLLLSVPPVPEKLRYYALDRLLPLLQHVVVSTHRLREKKSIVDCTNPGDVTARILRHMRETFPDNWERFIYSVSLGADTFVTEGPPYKGAKTTEAGQYDYNTRQAGKTRYGLVCRLTVVERNADPECAVGYDKRSVDAGRGAERQKVKVAAFARPKEIKARLRRAYELGLGDTPVVVYNIDLDDFEGDCDAGVMSPQLEAYATATYES</sequence>
<dbReference type="OrthoDB" id="6507854at2759"/>
<evidence type="ECO:0000313" key="2">
    <source>
        <dbReference type="Proteomes" id="UP000821853"/>
    </source>
</evidence>
<evidence type="ECO:0000313" key="1">
    <source>
        <dbReference type="EMBL" id="KAH9373994.1"/>
    </source>
</evidence>
<comment type="caution">
    <text evidence="1">The sequence shown here is derived from an EMBL/GenBank/DDBJ whole genome shotgun (WGS) entry which is preliminary data.</text>
</comment>
<name>A0A9J6GF22_HAELO</name>
<dbReference type="SUPFAM" id="SSF51445">
    <property type="entry name" value="(Trans)glycosidases"/>
    <property type="match status" value="1"/>
</dbReference>
<protein>
    <submittedName>
        <fullName evidence="1">Uncharacterized protein</fullName>
    </submittedName>
</protein>
<proteinExistence type="predicted"/>
<dbReference type="EMBL" id="JABSTR010000006">
    <property type="protein sequence ID" value="KAH9373994.1"/>
    <property type="molecule type" value="Genomic_DNA"/>
</dbReference>
<keyword evidence="2" id="KW-1185">Reference proteome</keyword>
<reference evidence="1 2" key="1">
    <citation type="journal article" date="2020" name="Cell">
        <title>Large-Scale Comparative Analyses of Tick Genomes Elucidate Their Genetic Diversity and Vector Capacities.</title>
        <authorList>
            <consortium name="Tick Genome and Microbiome Consortium (TIGMIC)"/>
            <person name="Jia N."/>
            <person name="Wang J."/>
            <person name="Shi W."/>
            <person name="Du L."/>
            <person name="Sun Y."/>
            <person name="Zhan W."/>
            <person name="Jiang J.F."/>
            <person name="Wang Q."/>
            <person name="Zhang B."/>
            <person name="Ji P."/>
            <person name="Bell-Sakyi L."/>
            <person name="Cui X.M."/>
            <person name="Yuan T.T."/>
            <person name="Jiang B.G."/>
            <person name="Yang W.F."/>
            <person name="Lam T.T."/>
            <person name="Chang Q.C."/>
            <person name="Ding S.J."/>
            <person name="Wang X.J."/>
            <person name="Zhu J.G."/>
            <person name="Ruan X.D."/>
            <person name="Zhao L."/>
            <person name="Wei J.T."/>
            <person name="Ye R.Z."/>
            <person name="Que T.C."/>
            <person name="Du C.H."/>
            <person name="Zhou Y.H."/>
            <person name="Cheng J.X."/>
            <person name="Dai P.F."/>
            <person name="Guo W.B."/>
            <person name="Han X.H."/>
            <person name="Huang E.J."/>
            <person name="Li L.F."/>
            <person name="Wei W."/>
            <person name="Gao Y.C."/>
            <person name="Liu J.Z."/>
            <person name="Shao H.Z."/>
            <person name="Wang X."/>
            <person name="Wang C.C."/>
            <person name="Yang T.C."/>
            <person name="Huo Q.B."/>
            <person name="Li W."/>
            <person name="Chen H.Y."/>
            <person name="Chen S.E."/>
            <person name="Zhou L.G."/>
            <person name="Ni X.B."/>
            <person name="Tian J.H."/>
            <person name="Sheng Y."/>
            <person name="Liu T."/>
            <person name="Pan Y.S."/>
            <person name="Xia L.Y."/>
            <person name="Li J."/>
            <person name="Zhao F."/>
            <person name="Cao W.C."/>
        </authorList>
    </citation>
    <scope>NUCLEOTIDE SEQUENCE [LARGE SCALE GENOMIC DNA]</scope>
    <source>
        <strain evidence="1">HaeL-2018</strain>
    </source>
</reference>
<dbReference type="InterPro" id="IPR017853">
    <property type="entry name" value="GH"/>
</dbReference>
<dbReference type="Gene3D" id="3.20.20.80">
    <property type="entry name" value="Glycosidases"/>
    <property type="match status" value="1"/>
</dbReference>
<dbReference type="Proteomes" id="UP000821853">
    <property type="component" value="Chromosome 4"/>
</dbReference>
<dbReference type="VEuPathDB" id="VectorBase:HLOH_058470"/>
<gene>
    <name evidence="1" type="ORF">HPB48_022877</name>
</gene>